<feature type="compositionally biased region" description="Polar residues" evidence="2">
    <location>
        <begin position="37"/>
        <end position="46"/>
    </location>
</feature>
<dbReference type="InterPro" id="IPR052035">
    <property type="entry name" value="ZnF_BED_domain_contain"/>
</dbReference>
<evidence type="ECO:0000259" key="3">
    <source>
        <dbReference type="PROSITE" id="PS50158"/>
    </source>
</evidence>
<evidence type="ECO:0000313" key="4">
    <source>
        <dbReference type="EMBL" id="SPD28067.1"/>
    </source>
</evidence>
<sequence length="724" mass="81867">MTLPQMDATSNPNPNEPNPPTPTDPIIIPDEPTLPTKSQPDPSNTKELTSKVWEHFTKLGGGDLKEPRATFDNASSNDVAIDYLRRKMKLKESCIVGLRYVKSSPKRFEKFLEAVKDANIQSKSLLSLDVPTRWNSTYLMLEVAEKFERAFDRMVIDDEQYIDYFEELDGNGKKPKVLVIHMIHGSQLLRSSNTTWLKRIMVNAKTEVDQYLLEASEPPCALGFDILGWWRVNSSKYKILSHVARDVMAVCLPLHLSQPLAQGVVFWILFRNSLSPLTVEALICCQNWLRSTSSPVKLREAMDEVQSIDEELESANLFEKTAPHLTDYTPTFRGAHLVLKSWVPDLHWLEVDFSMSTFWVQIHGLPRIWQNKDYISRIGREIGSIQSIEDVAASQLYWKKFIHLRIDMDMNKPLVPGVFLPFPRRNNDDLWIGFKSEKLLEVCFSCGKIGHLMWDCSLAITTLSNQFGDWLSAFSKASPPGVYDKSSSARTPTACTTSSAANGSGPVRSTGFVQLVPAVKAMCGEAGGSDLLGNVGCQGLGESGRILQGEALMDAGMVLGQAAHEVDVLEFDLHMISLAISDCLYMWTLVGPFRFVATWTRDPRSTEIVQGAWNSTCLESPGLQLSLNHGATAAALRKWSKFEFGFCQYRIQELTNLISEIQGKPVTEENARREAYLQSDLNEWLIRNDLLWKQKSRELWLKNGDRNTKFFHLSTSLKRRHKFY</sequence>
<organism evidence="4">
    <name type="scientific">Fagus sylvatica</name>
    <name type="common">Beechnut</name>
    <dbReference type="NCBI Taxonomy" id="28930"/>
    <lineage>
        <taxon>Eukaryota</taxon>
        <taxon>Viridiplantae</taxon>
        <taxon>Streptophyta</taxon>
        <taxon>Embryophyta</taxon>
        <taxon>Tracheophyta</taxon>
        <taxon>Spermatophyta</taxon>
        <taxon>Magnoliopsida</taxon>
        <taxon>eudicotyledons</taxon>
        <taxon>Gunneridae</taxon>
        <taxon>Pentapetalae</taxon>
        <taxon>rosids</taxon>
        <taxon>fabids</taxon>
        <taxon>Fagales</taxon>
        <taxon>Fagaceae</taxon>
        <taxon>Fagus</taxon>
    </lineage>
</organism>
<dbReference type="InterPro" id="IPR012337">
    <property type="entry name" value="RNaseH-like_sf"/>
</dbReference>
<dbReference type="EMBL" id="OIVN01006218">
    <property type="protein sequence ID" value="SPD28067.1"/>
    <property type="molecule type" value="Genomic_DNA"/>
</dbReference>
<dbReference type="Pfam" id="PF14392">
    <property type="entry name" value="zf-CCHC_4"/>
    <property type="match status" value="1"/>
</dbReference>
<gene>
    <name evidence="4" type="ORF">FSB_LOCUS55949</name>
</gene>
<reference evidence="4" key="1">
    <citation type="submission" date="2018-02" db="EMBL/GenBank/DDBJ databases">
        <authorList>
            <person name="Cohen D.B."/>
            <person name="Kent A.D."/>
        </authorList>
    </citation>
    <scope>NUCLEOTIDE SEQUENCE</scope>
</reference>
<feature type="region of interest" description="Disordered" evidence="2">
    <location>
        <begin position="1"/>
        <end position="46"/>
    </location>
</feature>
<feature type="domain" description="CCHC-type" evidence="3">
    <location>
        <begin position="443"/>
        <end position="456"/>
    </location>
</feature>
<keyword evidence="1" id="KW-0862">Zinc</keyword>
<dbReference type="InterPro" id="IPR025836">
    <property type="entry name" value="Zn_knuckle_CX2CX4HX4C"/>
</dbReference>
<dbReference type="GO" id="GO:0008270">
    <property type="term" value="F:zinc ion binding"/>
    <property type="evidence" value="ECO:0007669"/>
    <property type="project" value="UniProtKB-KW"/>
</dbReference>
<dbReference type="PROSITE" id="PS50158">
    <property type="entry name" value="ZF_CCHC"/>
    <property type="match status" value="1"/>
</dbReference>
<dbReference type="InterPro" id="IPR008906">
    <property type="entry name" value="HATC_C_dom"/>
</dbReference>
<feature type="compositionally biased region" description="Low complexity" evidence="2">
    <location>
        <begin position="24"/>
        <end position="36"/>
    </location>
</feature>
<keyword evidence="1" id="KW-0479">Metal-binding</keyword>
<name>A0A2N9IRF7_FAGSY</name>
<protein>
    <recommendedName>
        <fullName evidence="3">CCHC-type domain-containing protein</fullName>
    </recommendedName>
</protein>
<proteinExistence type="predicted"/>
<accession>A0A2N9IRF7</accession>
<dbReference type="PANTHER" id="PTHR46481">
    <property type="entry name" value="ZINC FINGER BED DOMAIN-CONTAINING PROTEIN 4"/>
    <property type="match status" value="1"/>
</dbReference>
<dbReference type="InterPro" id="IPR001878">
    <property type="entry name" value="Znf_CCHC"/>
</dbReference>
<dbReference type="PANTHER" id="PTHR46481:SF8">
    <property type="entry name" value="ZINC FINGER BED DOMAIN-CONTAINING PROTEIN RICESLEEPER 1-LIKE"/>
    <property type="match status" value="1"/>
</dbReference>
<dbReference type="Pfam" id="PF05699">
    <property type="entry name" value="Dimer_Tnp_hAT"/>
    <property type="match status" value="1"/>
</dbReference>
<dbReference type="GO" id="GO:0003676">
    <property type="term" value="F:nucleic acid binding"/>
    <property type="evidence" value="ECO:0007669"/>
    <property type="project" value="InterPro"/>
</dbReference>
<evidence type="ECO:0000256" key="2">
    <source>
        <dbReference type="SAM" id="MobiDB-lite"/>
    </source>
</evidence>
<dbReference type="GO" id="GO:0046983">
    <property type="term" value="F:protein dimerization activity"/>
    <property type="evidence" value="ECO:0007669"/>
    <property type="project" value="InterPro"/>
</dbReference>
<keyword evidence="1" id="KW-0863">Zinc-finger</keyword>
<feature type="compositionally biased region" description="Pro residues" evidence="2">
    <location>
        <begin position="14"/>
        <end position="23"/>
    </location>
</feature>
<dbReference type="SUPFAM" id="SSF53098">
    <property type="entry name" value="Ribonuclease H-like"/>
    <property type="match status" value="1"/>
</dbReference>
<dbReference type="AlphaFoldDB" id="A0A2N9IRF7"/>
<evidence type="ECO:0000256" key="1">
    <source>
        <dbReference type="PROSITE-ProRule" id="PRU00047"/>
    </source>
</evidence>